<gene>
    <name evidence="2" type="ORF">GCM10010126_70840</name>
</gene>
<dbReference type="EMBL" id="BMQD01000063">
    <property type="protein sequence ID" value="GGL01422.1"/>
    <property type="molecule type" value="Genomic_DNA"/>
</dbReference>
<dbReference type="InterPro" id="IPR041657">
    <property type="entry name" value="HTH_17"/>
</dbReference>
<dbReference type="AlphaFoldDB" id="A0AA37F8G1"/>
<evidence type="ECO:0000313" key="3">
    <source>
        <dbReference type="Proteomes" id="UP000627984"/>
    </source>
</evidence>
<feature type="domain" description="Helix-turn-helix" evidence="1">
    <location>
        <begin position="11"/>
        <end position="54"/>
    </location>
</feature>
<reference evidence="2" key="1">
    <citation type="journal article" date="2014" name="Int. J. Syst. Evol. Microbiol.">
        <title>Complete genome sequence of Corynebacterium casei LMG S-19264T (=DSM 44701T), isolated from a smear-ripened cheese.</title>
        <authorList>
            <consortium name="US DOE Joint Genome Institute (JGI-PGF)"/>
            <person name="Walter F."/>
            <person name="Albersmeier A."/>
            <person name="Kalinowski J."/>
            <person name="Ruckert C."/>
        </authorList>
    </citation>
    <scope>NUCLEOTIDE SEQUENCE</scope>
    <source>
        <strain evidence="2">JCM 3093</strain>
    </source>
</reference>
<sequence>MTVLLPDRATMSVTETAAVLGVHRDAAYAAAGRGQIPHLRIGRLIRVPTAALAALPGLPGPAAAPAELPVVPVAEGRE</sequence>
<name>A0AA37F8G1_9ACTN</name>
<dbReference type="Proteomes" id="UP000627984">
    <property type="component" value="Unassembled WGS sequence"/>
</dbReference>
<dbReference type="NCBIfam" id="TIGR01764">
    <property type="entry name" value="excise"/>
    <property type="match status" value="1"/>
</dbReference>
<dbReference type="GO" id="GO:0003677">
    <property type="term" value="F:DNA binding"/>
    <property type="evidence" value="ECO:0007669"/>
    <property type="project" value="InterPro"/>
</dbReference>
<accession>A0AA37F8G1</accession>
<protein>
    <recommendedName>
        <fullName evidence="1">Helix-turn-helix domain-containing protein</fullName>
    </recommendedName>
</protein>
<dbReference type="RefSeq" id="WP_191898721.1">
    <property type="nucleotide sequence ID" value="NZ_BMQD01000063.1"/>
</dbReference>
<comment type="caution">
    <text evidence="2">The sequence shown here is derived from an EMBL/GenBank/DDBJ whole genome shotgun (WGS) entry which is preliminary data.</text>
</comment>
<reference evidence="2" key="2">
    <citation type="submission" date="2022-09" db="EMBL/GenBank/DDBJ databases">
        <authorList>
            <person name="Sun Q."/>
            <person name="Ohkuma M."/>
        </authorList>
    </citation>
    <scope>NUCLEOTIDE SEQUENCE</scope>
    <source>
        <strain evidence="2">JCM 3093</strain>
    </source>
</reference>
<evidence type="ECO:0000313" key="2">
    <source>
        <dbReference type="EMBL" id="GGL01422.1"/>
    </source>
</evidence>
<dbReference type="Pfam" id="PF12728">
    <property type="entry name" value="HTH_17"/>
    <property type="match status" value="1"/>
</dbReference>
<dbReference type="InterPro" id="IPR010093">
    <property type="entry name" value="SinI_DNA-bd"/>
</dbReference>
<organism evidence="2 3">
    <name type="scientific">Planomonospora parontospora</name>
    <dbReference type="NCBI Taxonomy" id="58119"/>
    <lineage>
        <taxon>Bacteria</taxon>
        <taxon>Bacillati</taxon>
        <taxon>Actinomycetota</taxon>
        <taxon>Actinomycetes</taxon>
        <taxon>Streptosporangiales</taxon>
        <taxon>Streptosporangiaceae</taxon>
        <taxon>Planomonospora</taxon>
    </lineage>
</organism>
<evidence type="ECO:0000259" key="1">
    <source>
        <dbReference type="Pfam" id="PF12728"/>
    </source>
</evidence>
<proteinExistence type="predicted"/>